<dbReference type="Pfam" id="PF00561">
    <property type="entry name" value="Abhydrolase_1"/>
    <property type="match status" value="1"/>
</dbReference>
<sequence>MPPVRHPQRHRRCHWHRRPLARALRRAAWAVAPAAVACARTPAPPPVTRVLAHEGFLAGAGGTRLFYRVMGSAPDTVVVVHGGPGAGLNAVRPDLQPLARTHTVVFYDQRGAGRSELPADTTRLDARAHVEDLDAVRRHFGLASMRVVAHGFGAVLVARYAESHPERLERVVFLDAVAPVRAGPDGADALADAAAARADSATRQRLTDAERALRDGAAEDPVATCRAYEAVRREMAVARGDAPRWRGSRCDMPPRAVAYQFRHAAPALLASLGDWDFTTSLARLRTPLLLVHDADDADALASQRAWAAALPDARRLPVPRAGAGAAAARPELVLPAIEAFLAGRWPAGTVVP</sequence>
<evidence type="ECO:0000256" key="1">
    <source>
        <dbReference type="ARBA" id="ARBA00010088"/>
    </source>
</evidence>
<dbReference type="GO" id="GO:0006508">
    <property type="term" value="P:proteolysis"/>
    <property type="evidence" value="ECO:0007669"/>
    <property type="project" value="InterPro"/>
</dbReference>
<dbReference type="InterPro" id="IPR029058">
    <property type="entry name" value="AB_hydrolase_fold"/>
</dbReference>
<evidence type="ECO:0000313" key="5">
    <source>
        <dbReference type="Proteomes" id="UP001161325"/>
    </source>
</evidence>
<gene>
    <name evidence="4" type="ORF">rosag_00540</name>
</gene>
<evidence type="ECO:0000313" key="4">
    <source>
        <dbReference type="EMBL" id="GLC23541.1"/>
    </source>
</evidence>
<dbReference type="SUPFAM" id="SSF53474">
    <property type="entry name" value="alpha/beta-Hydrolases"/>
    <property type="match status" value="1"/>
</dbReference>
<keyword evidence="2" id="KW-0378">Hydrolase</keyword>
<dbReference type="AlphaFoldDB" id="A0AA37Q704"/>
<dbReference type="InterPro" id="IPR050471">
    <property type="entry name" value="AB_hydrolase"/>
</dbReference>
<accession>A0AA37Q704</accession>
<protein>
    <recommendedName>
        <fullName evidence="3">AB hydrolase-1 domain-containing protein</fullName>
    </recommendedName>
</protein>
<evidence type="ECO:0000256" key="2">
    <source>
        <dbReference type="ARBA" id="ARBA00022801"/>
    </source>
</evidence>
<dbReference type="PANTHER" id="PTHR43433:SF1">
    <property type="entry name" value="BLL5160 PROTEIN"/>
    <property type="match status" value="1"/>
</dbReference>
<dbReference type="Gene3D" id="3.40.50.1820">
    <property type="entry name" value="alpha/beta hydrolase"/>
    <property type="match status" value="1"/>
</dbReference>
<dbReference type="Proteomes" id="UP001161325">
    <property type="component" value="Unassembled WGS sequence"/>
</dbReference>
<evidence type="ECO:0000259" key="3">
    <source>
        <dbReference type="Pfam" id="PF00561"/>
    </source>
</evidence>
<dbReference type="PANTHER" id="PTHR43433">
    <property type="entry name" value="HYDROLASE, ALPHA/BETA FOLD FAMILY PROTEIN"/>
    <property type="match status" value="1"/>
</dbReference>
<name>A0AA37Q704_9BACT</name>
<dbReference type="GO" id="GO:0008233">
    <property type="term" value="F:peptidase activity"/>
    <property type="evidence" value="ECO:0007669"/>
    <property type="project" value="InterPro"/>
</dbReference>
<feature type="domain" description="AB hydrolase-1" evidence="3">
    <location>
        <begin position="76"/>
        <end position="232"/>
    </location>
</feature>
<comment type="caution">
    <text evidence="4">The sequence shown here is derived from an EMBL/GenBank/DDBJ whole genome shotgun (WGS) entry which is preliminary data.</text>
</comment>
<keyword evidence="5" id="KW-1185">Reference proteome</keyword>
<dbReference type="InterPro" id="IPR002410">
    <property type="entry name" value="Peptidase_S33"/>
</dbReference>
<dbReference type="InterPro" id="IPR000073">
    <property type="entry name" value="AB_hydrolase_1"/>
</dbReference>
<reference evidence="4" key="1">
    <citation type="submission" date="2022-08" db="EMBL/GenBank/DDBJ databases">
        <title>Draft genome sequencing of Roseisolibacter agri AW1220.</title>
        <authorList>
            <person name="Tobiishi Y."/>
            <person name="Tonouchi A."/>
        </authorList>
    </citation>
    <scope>NUCLEOTIDE SEQUENCE</scope>
    <source>
        <strain evidence="4">AW1220</strain>
    </source>
</reference>
<comment type="similarity">
    <text evidence="1">Belongs to the peptidase S33 family.</text>
</comment>
<dbReference type="PRINTS" id="PR00793">
    <property type="entry name" value="PROAMNOPTASE"/>
</dbReference>
<organism evidence="4 5">
    <name type="scientific">Roseisolibacter agri</name>
    <dbReference type="NCBI Taxonomy" id="2014610"/>
    <lineage>
        <taxon>Bacteria</taxon>
        <taxon>Pseudomonadati</taxon>
        <taxon>Gemmatimonadota</taxon>
        <taxon>Gemmatimonadia</taxon>
        <taxon>Gemmatimonadales</taxon>
        <taxon>Gemmatimonadaceae</taxon>
        <taxon>Roseisolibacter</taxon>
    </lineage>
</organism>
<dbReference type="EMBL" id="BRXS01000001">
    <property type="protein sequence ID" value="GLC23541.1"/>
    <property type="molecule type" value="Genomic_DNA"/>
</dbReference>
<proteinExistence type="inferred from homology"/>